<dbReference type="InterPro" id="IPR036812">
    <property type="entry name" value="NAD(P)_OxRdtase_dom_sf"/>
</dbReference>
<keyword evidence="3" id="KW-1185">Reference proteome</keyword>
<dbReference type="RefSeq" id="WP_167074668.1">
    <property type="nucleotide sequence ID" value="NZ_JAAOZC010000009.1"/>
</dbReference>
<dbReference type="PANTHER" id="PTHR43312">
    <property type="entry name" value="D-THREO-ALDOSE 1-DEHYDROGENASE"/>
    <property type="match status" value="1"/>
</dbReference>
<dbReference type="Pfam" id="PF00248">
    <property type="entry name" value="Aldo_ket_red"/>
    <property type="match status" value="1"/>
</dbReference>
<organism evidence="2 3">
    <name type="scientific">Sphingomonas vulcanisoli</name>
    <dbReference type="NCBI Taxonomy" id="1658060"/>
    <lineage>
        <taxon>Bacteria</taxon>
        <taxon>Pseudomonadati</taxon>
        <taxon>Pseudomonadota</taxon>
        <taxon>Alphaproteobacteria</taxon>
        <taxon>Sphingomonadales</taxon>
        <taxon>Sphingomonadaceae</taxon>
        <taxon>Sphingomonas</taxon>
    </lineage>
</organism>
<feature type="domain" description="NADP-dependent oxidoreductase" evidence="1">
    <location>
        <begin position="15"/>
        <end position="322"/>
    </location>
</feature>
<dbReference type="InterPro" id="IPR023210">
    <property type="entry name" value="NADP_OxRdtase_dom"/>
</dbReference>
<dbReference type="GO" id="GO:0016491">
    <property type="term" value="F:oxidoreductase activity"/>
    <property type="evidence" value="ECO:0007669"/>
    <property type="project" value="UniProtKB-KW"/>
</dbReference>
<sequence>MRYREIPGTGVILSKIGFGCGGNAGLMIRGSAAEQRKVIARALELGINYFDVAPDYGAGRAEQALGDALAVLGARETIITTKVEIRSSDLPDIAGHIERSARESQRRLGRERIDVLQIHNGPTASPPPMANGDYHHLWIEHFLRPGGAVEGLQRLLRDGTVGHVGFVCRGEDVNEVRRLLETGVFSLINLNFSLINPSAAASGPVFHGERDHGGVIDVAKAAGCGVAVFSPLAGGLLSGEITPNPLSRPRRGAPSAVERAERFAVLARSERSMAQAAYQFVLDHPGVTTAIGGFSSIEQLEEIAAPGIACLSAADREQIGEIWRSSSGAVPA</sequence>
<dbReference type="EMBL" id="JAAOZC010000009">
    <property type="protein sequence ID" value="NIJ09240.1"/>
    <property type="molecule type" value="Genomic_DNA"/>
</dbReference>
<dbReference type="Proteomes" id="UP000727456">
    <property type="component" value="Unassembled WGS sequence"/>
</dbReference>
<dbReference type="Gene3D" id="3.20.20.100">
    <property type="entry name" value="NADP-dependent oxidoreductase domain"/>
    <property type="match status" value="1"/>
</dbReference>
<evidence type="ECO:0000259" key="1">
    <source>
        <dbReference type="Pfam" id="PF00248"/>
    </source>
</evidence>
<gene>
    <name evidence="2" type="ORF">FHS31_002872</name>
</gene>
<proteinExistence type="predicted"/>
<name>A0ABX0TXX3_9SPHN</name>
<keyword evidence="2" id="KW-0560">Oxidoreductase</keyword>
<accession>A0ABX0TXX3</accession>
<comment type="caution">
    <text evidence="2">The sequence shown here is derived from an EMBL/GenBank/DDBJ whole genome shotgun (WGS) entry which is preliminary data.</text>
</comment>
<dbReference type="SUPFAM" id="SSF51430">
    <property type="entry name" value="NAD(P)-linked oxidoreductase"/>
    <property type="match status" value="1"/>
</dbReference>
<evidence type="ECO:0000313" key="2">
    <source>
        <dbReference type="EMBL" id="NIJ09240.1"/>
    </source>
</evidence>
<dbReference type="InterPro" id="IPR053135">
    <property type="entry name" value="AKR2_Oxidoreductase"/>
</dbReference>
<protein>
    <submittedName>
        <fullName evidence="2">L-glyceraldehyde 3-phosphate reductase</fullName>
        <ecNumber evidence="2">1.1.1.-</ecNumber>
    </submittedName>
</protein>
<reference evidence="2 3" key="1">
    <citation type="submission" date="2020-03" db="EMBL/GenBank/DDBJ databases">
        <title>Genomic Encyclopedia of Type Strains, Phase III (KMG-III): the genomes of soil and plant-associated and newly described type strains.</title>
        <authorList>
            <person name="Whitman W."/>
        </authorList>
    </citation>
    <scope>NUCLEOTIDE SEQUENCE [LARGE SCALE GENOMIC DNA]</scope>
    <source>
        <strain evidence="2 3">CECT 8804</strain>
    </source>
</reference>
<evidence type="ECO:0000313" key="3">
    <source>
        <dbReference type="Proteomes" id="UP000727456"/>
    </source>
</evidence>
<dbReference type="EC" id="1.1.1.-" evidence="2"/>
<dbReference type="PANTHER" id="PTHR43312:SF1">
    <property type="entry name" value="NADP-DEPENDENT OXIDOREDUCTASE DOMAIN-CONTAINING PROTEIN"/>
    <property type="match status" value="1"/>
</dbReference>